<dbReference type="Pfam" id="PF01850">
    <property type="entry name" value="PIN"/>
    <property type="match status" value="1"/>
</dbReference>
<organism evidence="2 3">
    <name type="scientific">Pseudomonas fluorescens</name>
    <dbReference type="NCBI Taxonomy" id="294"/>
    <lineage>
        <taxon>Bacteria</taxon>
        <taxon>Pseudomonadati</taxon>
        <taxon>Pseudomonadota</taxon>
        <taxon>Gammaproteobacteria</taxon>
        <taxon>Pseudomonadales</taxon>
        <taxon>Pseudomonadaceae</taxon>
        <taxon>Pseudomonas</taxon>
    </lineage>
</organism>
<comment type="caution">
    <text evidence="2">The sequence shown here is derived from an EMBL/GenBank/DDBJ whole genome shotgun (WGS) entry which is preliminary data.</text>
</comment>
<dbReference type="SUPFAM" id="SSF88723">
    <property type="entry name" value="PIN domain-like"/>
    <property type="match status" value="1"/>
</dbReference>
<dbReference type="Gene3D" id="3.40.50.1010">
    <property type="entry name" value="5'-nuclease"/>
    <property type="match status" value="1"/>
</dbReference>
<proteinExistence type="predicted"/>
<sequence>MAVAYNIQADIVDITTDTPRKEDSFVVDTNVWYWMTYSKASMGAQPYQIKHYPVYTSDALGVGSTIYQSGLSLAELTHLIEKAERDIYAAKNPKITTKTYRHNLPAERSRVCLEVQAACSQVLSLSSSLNLNIDAALSTSAINRFSNEKVDGYDLFILESMAANGVIQIVTDDGDFTTVPGIRVFTANKNVLAAAKAQGRLVVR</sequence>
<dbReference type="EMBL" id="QRBA01000002">
    <property type="protein sequence ID" value="RDS92595.1"/>
    <property type="molecule type" value="Genomic_DNA"/>
</dbReference>
<dbReference type="Proteomes" id="UP000255541">
    <property type="component" value="Unassembled WGS sequence"/>
</dbReference>
<evidence type="ECO:0000259" key="1">
    <source>
        <dbReference type="Pfam" id="PF01850"/>
    </source>
</evidence>
<name>A0A7Z6N2L7_PSEFL</name>
<protein>
    <submittedName>
        <fullName evidence="2">PIN domain-containing protein</fullName>
    </submittedName>
</protein>
<gene>
    <name evidence="2" type="ORF">DL347_05325</name>
</gene>
<reference evidence="2 3" key="1">
    <citation type="submission" date="2018-07" db="EMBL/GenBank/DDBJ databases">
        <title>Draft Genome Sequence of Pseudomonas fluorescens AHK-1 associated with canker disease of kiwifruit.</title>
        <authorList>
            <person name="Wu Z."/>
        </authorList>
    </citation>
    <scope>NUCLEOTIDE SEQUENCE [LARGE SCALE GENOMIC DNA]</scope>
    <source>
        <strain evidence="2 3">AHK-1</strain>
    </source>
</reference>
<evidence type="ECO:0000313" key="3">
    <source>
        <dbReference type="Proteomes" id="UP000255541"/>
    </source>
</evidence>
<dbReference type="InterPro" id="IPR029060">
    <property type="entry name" value="PIN-like_dom_sf"/>
</dbReference>
<feature type="domain" description="PIN" evidence="1">
    <location>
        <begin position="26"/>
        <end position="180"/>
    </location>
</feature>
<dbReference type="InterPro" id="IPR002716">
    <property type="entry name" value="PIN_dom"/>
</dbReference>
<dbReference type="AlphaFoldDB" id="A0A7Z6N2L7"/>
<dbReference type="RefSeq" id="WP_115485979.1">
    <property type="nucleotide sequence ID" value="NZ_QRBA01000002.1"/>
</dbReference>
<accession>A0A7Z6N2L7</accession>
<evidence type="ECO:0000313" key="2">
    <source>
        <dbReference type="EMBL" id="RDS92595.1"/>
    </source>
</evidence>